<dbReference type="Pfam" id="PF13683">
    <property type="entry name" value="rve_3"/>
    <property type="match status" value="1"/>
</dbReference>
<organism evidence="2 3">
    <name type="scientific">Streptomyces himalayensis subsp. aureolus</name>
    <dbReference type="NCBI Taxonomy" id="2758039"/>
    <lineage>
        <taxon>Bacteria</taxon>
        <taxon>Bacillati</taxon>
        <taxon>Actinomycetota</taxon>
        <taxon>Actinomycetes</taxon>
        <taxon>Kitasatosporales</taxon>
        <taxon>Streptomycetaceae</taxon>
        <taxon>Streptomyces</taxon>
        <taxon>Streptomyces himalayensis</taxon>
    </lineage>
</organism>
<evidence type="ECO:0000313" key="3">
    <source>
        <dbReference type="Proteomes" id="UP000586976"/>
    </source>
</evidence>
<dbReference type="GO" id="GO:0015074">
    <property type="term" value="P:DNA integration"/>
    <property type="evidence" value="ECO:0007669"/>
    <property type="project" value="InterPro"/>
</dbReference>
<dbReference type="SUPFAM" id="SSF53098">
    <property type="entry name" value="Ribonuclease H-like"/>
    <property type="match status" value="1"/>
</dbReference>
<dbReference type="RefSeq" id="WP_181867915.1">
    <property type="nucleotide sequence ID" value="NZ_JACEQY010000064.1"/>
</dbReference>
<dbReference type="AlphaFoldDB" id="A0A7W2HJV6"/>
<evidence type="ECO:0000313" key="2">
    <source>
        <dbReference type="EMBL" id="MBA4866522.1"/>
    </source>
</evidence>
<reference evidence="2 3" key="1">
    <citation type="submission" date="2020-07" db="EMBL/GenBank/DDBJ databases">
        <title>Streptomyces isolated from Indian soil.</title>
        <authorList>
            <person name="Mandal S."/>
            <person name="Maiti P.K."/>
        </authorList>
    </citation>
    <scope>NUCLEOTIDE SEQUENCE [LARGE SCALE GENOMIC DNA]</scope>
    <source>
        <strain evidence="2 3">PSKA54</strain>
    </source>
</reference>
<dbReference type="EMBL" id="JACEQY010000064">
    <property type="protein sequence ID" value="MBA4866522.1"/>
    <property type="molecule type" value="Genomic_DNA"/>
</dbReference>
<evidence type="ECO:0000259" key="1">
    <source>
        <dbReference type="Pfam" id="PF13683"/>
    </source>
</evidence>
<comment type="caution">
    <text evidence="2">The sequence shown here is derived from an EMBL/GenBank/DDBJ whole genome shotgun (WGS) entry which is preliminary data.</text>
</comment>
<keyword evidence="3" id="KW-1185">Reference proteome</keyword>
<dbReference type="InterPro" id="IPR001584">
    <property type="entry name" value="Integrase_cat-core"/>
</dbReference>
<dbReference type="InterPro" id="IPR012337">
    <property type="entry name" value="RNaseH-like_sf"/>
</dbReference>
<accession>A0A7W2HJV6</accession>
<proteinExistence type="predicted"/>
<sequence>MPQHHTIERSQAGQKITYRTLKSEIGTTVWQTRMQARRDVFGWIAQYYNRERLHSTIGYPTPHQARTRYRQRLDLAV</sequence>
<gene>
    <name evidence="2" type="ORF">H1V43_35510</name>
</gene>
<feature type="domain" description="Integrase catalytic" evidence="1">
    <location>
        <begin position="18"/>
        <end position="62"/>
    </location>
</feature>
<dbReference type="Proteomes" id="UP000586976">
    <property type="component" value="Unassembled WGS sequence"/>
</dbReference>
<protein>
    <submittedName>
        <fullName evidence="2">Transposase</fullName>
    </submittedName>
</protein>
<name>A0A7W2HJV6_9ACTN</name>